<dbReference type="EMBL" id="JAUEPS010000006">
    <property type="protein sequence ID" value="KAK0464304.1"/>
    <property type="molecule type" value="Genomic_DNA"/>
</dbReference>
<dbReference type="Proteomes" id="UP001175211">
    <property type="component" value="Unassembled WGS sequence"/>
</dbReference>
<organism evidence="1 2">
    <name type="scientific">Armillaria tabescens</name>
    <name type="common">Ringless honey mushroom</name>
    <name type="synonym">Agaricus tabescens</name>
    <dbReference type="NCBI Taxonomy" id="1929756"/>
    <lineage>
        <taxon>Eukaryota</taxon>
        <taxon>Fungi</taxon>
        <taxon>Dikarya</taxon>
        <taxon>Basidiomycota</taxon>
        <taxon>Agaricomycotina</taxon>
        <taxon>Agaricomycetes</taxon>
        <taxon>Agaricomycetidae</taxon>
        <taxon>Agaricales</taxon>
        <taxon>Marasmiineae</taxon>
        <taxon>Physalacriaceae</taxon>
        <taxon>Desarmillaria</taxon>
    </lineage>
</organism>
<reference evidence="1" key="1">
    <citation type="submission" date="2023-06" db="EMBL/GenBank/DDBJ databases">
        <authorList>
            <consortium name="Lawrence Berkeley National Laboratory"/>
            <person name="Ahrendt S."/>
            <person name="Sahu N."/>
            <person name="Indic B."/>
            <person name="Wong-Bajracharya J."/>
            <person name="Merenyi Z."/>
            <person name="Ke H.-M."/>
            <person name="Monk M."/>
            <person name="Kocsube S."/>
            <person name="Drula E."/>
            <person name="Lipzen A."/>
            <person name="Balint B."/>
            <person name="Henrissat B."/>
            <person name="Andreopoulos B."/>
            <person name="Martin F.M."/>
            <person name="Harder C.B."/>
            <person name="Rigling D."/>
            <person name="Ford K.L."/>
            <person name="Foster G.D."/>
            <person name="Pangilinan J."/>
            <person name="Papanicolaou A."/>
            <person name="Barry K."/>
            <person name="LaButti K."/>
            <person name="Viragh M."/>
            <person name="Koriabine M."/>
            <person name="Yan M."/>
            <person name="Riley R."/>
            <person name="Champramary S."/>
            <person name="Plett K.L."/>
            <person name="Tsai I.J."/>
            <person name="Slot J."/>
            <person name="Sipos G."/>
            <person name="Plett J."/>
            <person name="Nagy L.G."/>
            <person name="Grigoriev I.V."/>
        </authorList>
    </citation>
    <scope>NUCLEOTIDE SEQUENCE</scope>
    <source>
        <strain evidence="1">CCBAS 213</strain>
    </source>
</reference>
<name>A0AA39NET4_ARMTA</name>
<dbReference type="AlphaFoldDB" id="A0AA39NET4"/>
<dbReference type="RefSeq" id="XP_060335425.1">
    <property type="nucleotide sequence ID" value="XM_060465438.1"/>
</dbReference>
<protein>
    <submittedName>
        <fullName evidence="1">Uncharacterized protein</fullName>
    </submittedName>
</protein>
<proteinExistence type="predicted"/>
<dbReference type="GeneID" id="85348986"/>
<keyword evidence="2" id="KW-1185">Reference proteome</keyword>
<sequence>MLSPETSQGTRRGFFVLSILSVHPTITLALRPCLELDSLARKFESLAEGWRRVMFPLYLVYLVQNVSDEKSYTLSCESFSTDSKRFTC</sequence>
<comment type="caution">
    <text evidence="1">The sequence shown here is derived from an EMBL/GenBank/DDBJ whole genome shotgun (WGS) entry which is preliminary data.</text>
</comment>
<evidence type="ECO:0000313" key="1">
    <source>
        <dbReference type="EMBL" id="KAK0464304.1"/>
    </source>
</evidence>
<evidence type="ECO:0000313" key="2">
    <source>
        <dbReference type="Proteomes" id="UP001175211"/>
    </source>
</evidence>
<accession>A0AA39NET4</accession>
<gene>
    <name evidence="1" type="ORF">EV420DRAFT_1036291</name>
</gene>